<dbReference type="AlphaFoldDB" id="A0AAU9MXL3"/>
<protein>
    <submittedName>
        <fullName evidence="2">Uncharacterized protein</fullName>
    </submittedName>
</protein>
<feature type="compositionally biased region" description="Basic and acidic residues" evidence="1">
    <location>
        <begin position="19"/>
        <end position="37"/>
    </location>
</feature>
<evidence type="ECO:0000313" key="2">
    <source>
        <dbReference type="EMBL" id="CAH1431382.1"/>
    </source>
</evidence>
<evidence type="ECO:0000313" key="3">
    <source>
        <dbReference type="Proteomes" id="UP001157418"/>
    </source>
</evidence>
<comment type="caution">
    <text evidence="2">The sequence shown here is derived from an EMBL/GenBank/DDBJ whole genome shotgun (WGS) entry which is preliminary data.</text>
</comment>
<dbReference type="Proteomes" id="UP001157418">
    <property type="component" value="Unassembled WGS sequence"/>
</dbReference>
<name>A0AAU9MXL3_9ASTR</name>
<sequence length="100" mass="11317">MGRQLSSLGLDPSKAMKRVRSESRCRKRERLSDHGDGMDVDDDEGSNKKMKIRSKLRSILRARSMSRPPVHEMVPGEGYKASAQKVKELKNGKEFSSPEE</sequence>
<gene>
    <name evidence="2" type="ORF">LVIROSA_LOCUS18100</name>
</gene>
<accession>A0AAU9MXL3</accession>
<feature type="compositionally biased region" description="Basic residues" evidence="1">
    <location>
        <begin position="48"/>
        <end position="60"/>
    </location>
</feature>
<evidence type="ECO:0000256" key="1">
    <source>
        <dbReference type="SAM" id="MobiDB-lite"/>
    </source>
</evidence>
<proteinExistence type="predicted"/>
<reference evidence="2 3" key="1">
    <citation type="submission" date="2022-01" db="EMBL/GenBank/DDBJ databases">
        <authorList>
            <person name="Xiong W."/>
            <person name="Schranz E."/>
        </authorList>
    </citation>
    <scope>NUCLEOTIDE SEQUENCE [LARGE SCALE GENOMIC DNA]</scope>
</reference>
<dbReference type="EMBL" id="CAKMRJ010003334">
    <property type="protein sequence ID" value="CAH1431382.1"/>
    <property type="molecule type" value="Genomic_DNA"/>
</dbReference>
<keyword evidence="3" id="KW-1185">Reference proteome</keyword>
<feature type="region of interest" description="Disordered" evidence="1">
    <location>
        <begin position="1"/>
        <end position="100"/>
    </location>
</feature>
<organism evidence="2 3">
    <name type="scientific">Lactuca virosa</name>
    <dbReference type="NCBI Taxonomy" id="75947"/>
    <lineage>
        <taxon>Eukaryota</taxon>
        <taxon>Viridiplantae</taxon>
        <taxon>Streptophyta</taxon>
        <taxon>Embryophyta</taxon>
        <taxon>Tracheophyta</taxon>
        <taxon>Spermatophyta</taxon>
        <taxon>Magnoliopsida</taxon>
        <taxon>eudicotyledons</taxon>
        <taxon>Gunneridae</taxon>
        <taxon>Pentapetalae</taxon>
        <taxon>asterids</taxon>
        <taxon>campanulids</taxon>
        <taxon>Asterales</taxon>
        <taxon>Asteraceae</taxon>
        <taxon>Cichorioideae</taxon>
        <taxon>Cichorieae</taxon>
        <taxon>Lactucinae</taxon>
        <taxon>Lactuca</taxon>
    </lineage>
</organism>